<sequence length="117" mass="13575">MQHTWKFNLSSKKDEDVTKWVSECLVDQQKELEIFLSFYTKSEGAVAENTTIEKVIFQDTNVDGKITVAFHKVFYNACLNIHETDKDHMQLTFKIDQDNETLQVSGPIVEERGMDEI</sequence>
<dbReference type="AlphaFoldDB" id="A0A2Z4ID33"/>
<dbReference type="OrthoDB" id="825882at2"/>
<gene>
    <name evidence="1" type="ORF">DN752_00470</name>
</gene>
<reference evidence="1 2" key="1">
    <citation type="submission" date="2018-06" db="EMBL/GenBank/DDBJ databases">
        <title>Echinicola strongylocentroti sp. nov., isolated from a sea urchin Strongylocentrotus intermedius.</title>
        <authorList>
            <person name="Bae S.S."/>
        </authorList>
    </citation>
    <scope>NUCLEOTIDE SEQUENCE [LARGE SCALE GENOMIC DNA]</scope>
    <source>
        <strain evidence="1 2">MEBiC08714</strain>
    </source>
</reference>
<name>A0A2Z4ID33_9BACT</name>
<organism evidence="1 2">
    <name type="scientific">Echinicola strongylocentroti</name>
    <dbReference type="NCBI Taxonomy" id="1795355"/>
    <lineage>
        <taxon>Bacteria</taxon>
        <taxon>Pseudomonadati</taxon>
        <taxon>Bacteroidota</taxon>
        <taxon>Cytophagia</taxon>
        <taxon>Cytophagales</taxon>
        <taxon>Cyclobacteriaceae</taxon>
        <taxon>Echinicola</taxon>
    </lineage>
</organism>
<accession>A0A2Z4ID33</accession>
<dbReference type="KEGG" id="est:DN752_00470"/>
<dbReference type="Proteomes" id="UP000248688">
    <property type="component" value="Chromosome"/>
</dbReference>
<protein>
    <submittedName>
        <fullName evidence="1">Uncharacterized protein</fullName>
    </submittedName>
</protein>
<evidence type="ECO:0000313" key="2">
    <source>
        <dbReference type="Proteomes" id="UP000248688"/>
    </source>
</evidence>
<proteinExistence type="predicted"/>
<evidence type="ECO:0000313" key="1">
    <source>
        <dbReference type="EMBL" id="AWW28730.1"/>
    </source>
</evidence>
<keyword evidence="2" id="KW-1185">Reference proteome</keyword>
<dbReference type="RefSeq" id="WP_112782151.1">
    <property type="nucleotide sequence ID" value="NZ_CP030041.1"/>
</dbReference>
<dbReference type="EMBL" id="CP030041">
    <property type="protein sequence ID" value="AWW28730.1"/>
    <property type="molecule type" value="Genomic_DNA"/>
</dbReference>